<dbReference type="InterPro" id="IPR018020">
    <property type="entry name" value="OHCU_decarboxylase"/>
</dbReference>
<organism evidence="9 10">
    <name type="scientific">Thalassorhabdus alkalitolerans</name>
    <dbReference type="NCBI Taxonomy" id="2282697"/>
    <lineage>
        <taxon>Bacteria</taxon>
        <taxon>Bacillati</taxon>
        <taxon>Bacillota</taxon>
        <taxon>Bacilli</taxon>
        <taxon>Bacillales</taxon>
        <taxon>Bacillaceae</taxon>
        <taxon>Thalassorhabdus</taxon>
    </lineage>
</organism>
<dbReference type="GO" id="GO:0004846">
    <property type="term" value="F:urate oxidase activity"/>
    <property type="evidence" value="ECO:0007669"/>
    <property type="project" value="UniProtKB-EC"/>
</dbReference>
<dbReference type="Pfam" id="PF09349">
    <property type="entry name" value="OHCU_decarbox"/>
    <property type="match status" value="1"/>
</dbReference>
<dbReference type="RefSeq" id="WP_385942335.1">
    <property type="nucleotide sequence ID" value="NZ_JBHSOZ010000008.1"/>
</dbReference>
<keyword evidence="6 9" id="KW-0560">Oxidoreductase</keyword>
<evidence type="ECO:0000313" key="9">
    <source>
        <dbReference type="EMBL" id="MFC5713930.1"/>
    </source>
</evidence>
<comment type="caution">
    <text evidence="9">The sequence shown here is derived from an EMBL/GenBank/DDBJ whole genome shotgun (WGS) entry which is preliminary data.</text>
</comment>
<dbReference type="NCBIfam" id="TIGR03164">
    <property type="entry name" value="UHCUDC"/>
    <property type="match status" value="1"/>
</dbReference>
<dbReference type="NCBIfam" id="TIGR03383">
    <property type="entry name" value="urate_oxi"/>
    <property type="match status" value="1"/>
</dbReference>
<dbReference type="PANTHER" id="PTHR43466:SF1">
    <property type="entry name" value="2-OXO-4-HYDROXY-4-CARBOXY-5-UREIDOIMIDAZOLINE DECARBOXYLASE-RELATED"/>
    <property type="match status" value="1"/>
</dbReference>
<name>A0ABW0YRC1_9BACI</name>
<reference evidence="10" key="1">
    <citation type="journal article" date="2019" name="Int. J. Syst. Evol. Microbiol.">
        <title>The Global Catalogue of Microorganisms (GCM) 10K type strain sequencing project: providing services to taxonomists for standard genome sequencing and annotation.</title>
        <authorList>
            <consortium name="The Broad Institute Genomics Platform"/>
            <consortium name="The Broad Institute Genome Sequencing Center for Infectious Disease"/>
            <person name="Wu L."/>
            <person name="Ma J."/>
        </authorList>
    </citation>
    <scope>NUCLEOTIDE SEQUENCE [LARGE SCALE GENOMIC DNA]</scope>
    <source>
        <strain evidence="10">CECT 7184</strain>
    </source>
</reference>
<dbReference type="PANTHER" id="PTHR43466">
    <property type="entry name" value="2-OXO-4-HYDROXY-4-CARBOXY-5-UREIDOIMIDAZOLINE DECARBOXYLASE-RELATED"/>
    <property type="match status" value="1"/>
</dbReference>
<dbReference type="EC" id="1.7.3.3" evidence="9"/>
<dbReference type="SUPFAM" id="SSF55620">
    <property type="entry name" value="Tetrahydrobiopterin biosynthesis enzymes-like"/>
    <property type="match status" value="2"/>
</dbReference>
<gene>
    <name evidence="9" type="primary">pucL</name>
    <name evidence="9" type="ORF">ACFPU1_14260</name>
</gene>
<dbReference type="InterPro" id="IPR002042">
    <property type="entry name" value="Uricase"/>
</dbReference>
<dbReference type="InterPro" id="IPR017580">
    <property type="entry name" value="OHCU_decarboxylase-1"/>
</dbReference>
<accession>A0ABW0YRC1</accession>
<dbReference type="Proteomes" id="UP001596142">
    <property type="component" value="Unassembled WGS sequence"/>
</dbReference>
<comment type="catalytic activity">
    <reaction evidence="1">
        <text>5-hydroxy-2-oxo-4-ureido-2,5-dihydro-1H-imidazole-5-carboxylate + H(+) = (S)-allantoin + CO2</text>
        <dbReference type="Rhea" id="RHEA:26301"/>
        <dbReference type="ChEBI" id="CHEBI:15378"/>
        <dbReference type="ChEBI" id="CHEBI:15678"/>
        <dbReference type="ChEBI" id="CHEBI:16526"/>
        <dbReference type="ChEBI" id="CHEBI:58639"/>
        <dbReference type="EC" id="4.1.1.97"/>
    </reaction>
</comment>
<sequence>MMTLEQLNKLTVEEFTQELGEVFEHSPWIARKAAEGRPYTSITDLHQGMIEVVKEAGKEDKLDLIRAHPKLGAKKKMSITSTQEQQGAGLHDLSTEESEEFYKLNEDYEKKFNFPFIFAVKGKTKRDIYDSLQERVTNSQNEEFEKALGEVYKIALFRLKETYKGDDHMTSESRLMTYGKGDVFAYRTFMPPLTGLQQIPESTFEGKSNTVFGVNASIEIGGKAFLPSFAEGDNSLVVATDSMKNFIQRHLADYEGSTLEGFLDYTARRFLEKYTHVDTIKMTGVEVPFESAVGIKNGESSSSDLVFKRSRNEQARSTVSLERINEKMEVTGHSSEITDLQLVKVKGNSFVGFIRDEYTTLPEDGNRPLFIYLNIGWTYENQQDSLGTNPLNYVAAEQVKDIASTVFDEIESPSIQYLIYLIGCRVLERFPQLKEVTFQSQNRTWDVVVEDIPGSEGKVYTEPRLPYGFQRFSVTKDDLNTSAKKAVTSDTYK</sequence>
<comment type="pathway">
    <text evidence="3">Purine metabolism; urate degradation; (S)-allantoin from urate: step 1/3.</text>
</comment>
<evidence type="ECO:0000256" key="2">
    <source>
        <dbReference type="ARBA" id="ARBA00004754"/>
    </source>
</evidence>
<dbReference type="PRINTS" id="PR00093">
    <property type="entry name" value="URICASE"/>
</dbReference>
<evidence type="ECO:0000256" key="6">
    <source>
        <dbReference type="ARBA" id="ARBA00023002"/>
    </source>
</evidence>
<feature type="domain" description="Oxo-4-hydroxy-4-carboxy-5-ureidoimidazoline decarboxylase" evidence="8">
    <location>
        <begin position="8"/>
        <end position="160"/>
    </location>
</feature>
<dbReference type="Gene3D" id="3.10.270.10">
    <property type="entry name" value="Urate Oxidase"/>
    <property type="match status" value="1"/>
</dbReference>
<keyword evidence="4" id="KW-0659">Purine metabolism</keyword>
<evidence type="ECO:0000256" key="4">
    <source>
        <dbReference type="ARBA" id="ARBA00022631"/>
    </source>
</evidence>
<dbReference type="SUPFAM" id="SSF158694">
    <property type="entry name" value="UraD-Like"/>
    <property type="match status" value="1"/>
</dbReference>
<evidence type="ECO:0000256" key="7">
    <source>
        <dbReference type="ARBA" id="ARBA00023239"/>
    </source>
</evidence>
<evidence type="ECO:0000313" key="10">
    <source>
        <dbReference type="Proteomes" id="UP001596142"/>
    </source>
</evidence>
<dbReference type="Gene3D" id="1.10.3330.10">
    <property type="entry name" value="Oxo-4-hydroxy-4-carboxy-5-ureidoimidazoline decarboxylase"/>
    <property type="match status" value="1"/>
</dbReference>
<keyword evidence="10" id="KW-1185">Reference proteome</keyword>
<comment type="pathway">
    <text evidence="2">Purine metabolism; urate degradation; (S)-allantoin from urate: step 3/3.</text>
</comment>
<dbReference type="EMBL" id="JBHSOZ010000008">
    <property type="protein sequence ID" value="MFC5713930.1"/>
    <property type="molecule type" value="Genomic_DNA"/>
</dbReference>
<evidence type="ECO:0000256" key="5">
    <source>
        <dbReference type="ARBA" id="ARBA00022793"/>
    </source>
</evidence>
<evidence type="ECO:0000256" key="3">
    <source>
        <dbReference type="ARBA" id="ARBA00004831"/>
    </source>
</evidence>
<keyword evidence="7" id="KW-0456">Lyase</keyword>
<dbReference type="Pfam" id="PF01014">
    <property type="entry name" value="Uricase"/>
    <property type="match status" value="1"/>
</dbReference>
<dbReference type="InterPro" id="IPR036778">
    <property type="entry name" value="OHCU_decarboxylase_sf"/>
</dbReference>
<protein>
    <submittedName>
        <fullName evidence="9">Factor-independent urate hydroxylase</fullName>
        <ecNumber evidence="9">1.7.3.3</ecNumber>
    </submittedName>
</protein>
<evidence type="ECO:0000259" key="8">
    <source>
        <dbReference type="Pfam" id="PF09349"/>
    </source>
</evidence>
<proteinExistence type="predicted"/>
<evidence type="ECO:0000256" key="1">
    <source>
        <dbReference type="ARBA" id="ARBA00001163"/>
    </source>
</evidence>
<keyword evidence="5" id="KW-0210">Decarboxylase</keyword>